<evidence type="ECO:0000313" key="2">
    <source>
        <dbReference type="Proteomes" id="UP000254939"/>
    </source>
</evidence>
<reference evidence="1 2" key="1">
    <citation type="submission" date="2017-03" db="EMBL/GenBank/DDBJ databases">
        <title>Genome analysis of Rhizobial strains effectives or ineffectives for nitrogen fixation isolated from bean seeds.</title>
        <authorList>
            <person name="Peralta H."/>
            <person name="Aguilar-Vera A."/>
            <person name="Mora Y."/>
            <person name="Vargas-Lagunas C."/>
            <person name="Girard L."/>
            <person name="Mora J."/>
        </authorList>
    </citation>
    <scope>NUCLEOTIDE SEQUENCE [LARGE SCALE GENOMIC DNA]</scope>
    <source>
        <strain evidence="1 2">CCGM3</strain>
    </source>
</reference>
<organism evidence="1 2">
    <name type="scientific">Rhizobium grahamii</name>
    <dbReference type="NCBI Taxonomy" id="1120045"/>
    <lineage>
        <taxon>Bacteria</taxon>
        <taxon>Pseudomonadati</taxon>
        <taxon>Pseudomonadota</taxon>
        <taxon>Alphaproteobacteria</taxon>
        <taxon>Hyphomicrobiales</taxon>
        <taxon>Rhizobiaceae</taxon>
        <taxon>Rhizobium/Agrobacterium group</taxon>
        <taxon>Rhizobium</taxon>
    </lineage>
</organism>
<evidence type="ECO:0000313" key="1">
    <source>
        <dbReference type="EMBL" id="RDJ03901.1"/>
    </source>
</evidence>
<protein>
    <submittedName>
        <fullName evidence="1">Uncharacterized protein</fullName>
    </submittedName>
</protein>
<sequence length="114" mass="12080">MVEVHPLASTAAEVSEYAGSRGLFWQINRSIFANQHRLSVSLLIALASELKLSPIALRDALASGTFVEKVREDFIGVVRGGVNGTPTFFVNGVRHDGPYGALSSAINQAILAAA</sequence>
<name>A0A370KGP0_9HYPH</name>
<dbReference type="AlphaFoldDB" id="A0A370KGP0"/>
<gene>
    <name evidence="1" type="ORF">B5K06_28740</name>
</gene>
<dbReference type="OrthoDB" id="9808135at2"/>
<dbReference type="SUPFAM" id="SSF52833">
    <property type="entry name" value="Thioredoxin-like"/>
    <property type="match status" value="1"/>
</dbReference>
<dbReference type="InterPro" id="IPR036249">
    <property type="entry name" value="Thioredoxin-like_sf"/>
</dbReference>
<dbReference type="Proteomes" id="UP000254939">
    <property type="component" value="Unassembled WGS sequence"/>
</dbReference>
<comment type="caution">
    <text evidence="1">The sequence shown here is derived from an EMBL/GenBank/DDBJ whole genome shotgun (WGS) entry which is preliminary data.</text>
</comment>
<dbReference type="EMBL" id="NAAC01000041">
    <property type="protein sequence ID" value="RDJ03901.1"/>
    <property type="molecule type" value="Genomic_DNA"/>
</dbReference>
<dbReference type="Gene3D" id="3.40.30.10">
    <property type="entry name" value="Glutaredoxin"/>
    <property type="match status" value="1"/>
</dbReference>
<proteinExistence type="predicted"/>
<accession>A0A370KGP0</accession>